<evidence type="ECO:0000256" key="5">
    <source>
        <dbReference type="HAMAP-Rule" id="MF_00373"/>
    </source>
</evidence>
<accession>F7WYZ6</accession>
<evidence type="ECO:0000313" key="6">
    <source>
        <dbReference type="EMBL" id="AEH39646.1"/>
    </source>
</evidence>
<name>F7WYZ6_9GAMM</name>
<dbReference type="InterPro" id="IPR037147">
    <property type="entry name" value="Ribosomal_bL28_sf"/>
</dbReference>
<keyword evidence="2 5" id="KW-0689">Ribosomal protein</keyword>
<dbReference type="SUPFAM" id="SSF143800">
    <property type="entry name" value="L28p-like"/>
    <property type="match status" value="1"/>
</dbReference>
<gene>
    <name evidence="5 6" type="primary">rpmB</name>
    <name evidence="6" type="ORF">BCTU_053</name>
</gene>
<dbReference type="Proteomes" id="UP000006811">
    <property type="component" value="Chromosome"/>
</dbReference>
<evidence type="ECO:0000313" key="7">
    <source>
        <dbReference type="Proteomes" id="UP000006811"/>
    </source>
</evidence>
<dbReference type="InterPro" id="IPR034704">
    <property type="entry name" value="Ribosomal_bL28/bL31-like_sf"/>
</dbReference>
<evidence type="ECO:0000256" key="4">
    <source>
        <dbReference type="ARBA" id="ARBA00035174"/>
    </source>
</evidence>
<dbReference type="NCBIfam" id="TIGR00009">
    <property type="entry name" value="L28"/>
    <property type="match status" value="1"/>
</dbReference>
<dbReference type="EMBL" id="CP001817">
    <property type="protein sequence ID" value="AEH39646.1"/>
    <property type="molecule type" value="Genomic_DNA"/>
</dbReference>
<evidence type="ECO:0000256" key="2">
    <source>
        <dbReference type="ARBA" id="ARBA00022980"/>
    </source>
</evidence>
<dbReference type="GO" id="GO:0006412">
    <property type="term" value="P:translation"/>
    <property type="evidence" value="ECO:0007669"/>
    <property type="project" value="UniProtKB-UniRule"/>
</dbReference>
<dbReference type="HAMAP" id="MF_00373">
    <property type="entry name" value="Ribosomal_bL28"/>
    <property type="match status" value="1"/>
</dbReference>
<dbReference type="AlphaFoldDB" id="F7WYZ6"/>
<dbReference type="OrthoDB" id="9805609at2"/>
<evidence type="ECO:0000256" key="3">
    <source>
        <dbReference type="ARBA" id="ARBA00023274"/>
    </source>
</evidence>
<dbReference type="Gene3D" id="2.30.170.40">
    <property type="entry name" value="Ribosomal protein L28/L24"/>
    <property type="match status" value="1"/>
</dbReference>
<keyword evidence="7" id="KW-1185">Reference proteome</keyword>
<dbReference type="KEGG" id="baj:BCTU_053"/>
<dbReference type="InterPro" id="IPR001383">
    <property type="entry name" value="Ribosomal_bL28_bact-type"/>
</dbReference>
<reference evidence="6 7" key="1">
    <citation type="journal article" date="2011" name="Appl. Environ. Microbiol.">
        <title>The genome of Buchnera aphidicola from the aphid Cinara tujafilina provides new clues about the evolutionary history of metabolic losses in bacterial endosymbionts.</title>
        <authorList>
            <person name="Lamelas A."/>
            <person name="Gosalbes M.J."/>
            <person name="Moya A."/>
            <person name="Latorre A."/>
        </authorList>
    </citation>
    <scope>NUCLEOTIDE SEQUENCE [LARGE SCALE GENOMIC DNA]</scope>
    <source>
        <strain evidence="7">Cinara tujafilina</strain>
    </source>
</reference>
<dbReference type="GO" id="GO:0005840">
    <property type="term" value="C:ribosome"/>
    <property type="evidence" value="ECO:0007669"/>
    <property type="project" value="UniProtKB-KW"/>
</dbReference>
<dbReference type="InterPro" id="IPR026569">
    <property type="entry name" value="Ribosomal_bL28"/>
</dbReference>
<organism evidence="6 7">
    <name type="scientific">Buchnera aphidicola</name>
    <name type="common">Cinara tujafilina</name>
    <dbReference type="NCBI Taxonomy" id="261317"/>
    <lineage>
        <taxon>Bacteria</taxon>
        <taxon>Pseudomonadati</taxon>
        <taxon>Pseudomonadota</taxon>
        <taxon>Gammaproteobacteria</taxon>
        <taxon>Enterobacterales</taxon>
        <taxon>Erwiniaceae</taxon>
        <taxon>Buchnera</taxon>
    </lineage>
</organism>
<keyword evidence="3 5" id="KW-0687">Ribonucleoprotein</keyword>
<dbReference type="GO" id="GO:1990904">
    <property type="term" value="C:ribonucleoprotein complex"/>
    <property type="evidence" value="ECO:0007669"/>
    <property type="project" value="UniProtKB-KW"/>
</dbReference>
<protein>
    <recommendedName>
        <fullName evidence="4 5">Large ribosomal subunit protein bL28</fullName>
    </recommendedName>
</protein>
<sequence>MTKICQITKRKTTRGNHRSHAMNTTKRKFFINLQYHRFWIPQEKKFIKIRISKKGLRMINKLGIQKIYKKYINAKKEINHGKK</sequence>
<evidence type="ECO:0000256" key="1">
    <source>
        <dbReference type="ARBA" id="ARBA00008760"/>
    </source>
</evidence>
<dbReference type="Pfam" id="PF00830">
    <property type="entry name" value="Ribosomal_L28"/>
    <property type="match status" value="1"/>
</dbReference>
<proteinExistence type="inferred from homology"/>
<dbReference type="HOGENOM" id="CLU_064548_3_1_6"/>
<dbReference type="GO" id="GO:0003735">
    <property type="term" value="F:structural constituent of ribosome"/>
    <property type="evidence" value="ECO:0007669"/>
    <property type="project" value="InterPro"/>
</dbReference>
<dbReference type="eggNOG" id="COG0227">
    <property type="taxonomic scope" value="Bacteria"/>
</dbReference>
<dbReference type="STRING" id="261317.BCTU_053"/>
<comment type="similarity">
    <text evidence="1 5">Belongs to the bacterial ribosomal protein bL28 family.</text>
</comment>